<protein>
    <recommendedName>
        <fullName evidence="2">SCP domain-containing protein</fullName>
    </recommendedName>
</protein>
<evidence type="ECO:0000259" key="2">
    <source>
        <dbReference type="SMART" id="SM00198"/>
    </source>
</evidence>
<accession>A0AAD5SJA3</accession>
<sequence>MKVAIIATLFAALGATVEAAALPGSESLDRRSSYTEHSAVTKKVVVVKVSAPKTTVRKVVVVKKPVTTTKKVVVVKKPASSSTTTKKVVKVYVKKGSSSGSKVVTVVKKPSTTSAPSTSYSSSTKNYFGSTYAPSAHWKKLVADEHNAIRARVGYGLQPLVWDSYWGKKSCACAQKNADASTVTHCNAGENLWFTTNRKLTDDQIVKYAMDDFEEEKSLYTPGEPISVKKGYGHFTQIAWTDTKRVGCCIRYGGRGVVLSCLYDPVGNYKGDEAYGK</sequence>
<dbReference type="InterPro" id="IPR035940">
    <property type="entry name" value="CAP_sf"/>
</dbReference>
<dbReference type="GO" id="GO:0005576">
    <property type="term" value="C:extracellular region"/>
    <property type="evidence" value="ECO:0007669"/>
    <property type="project" value="InterPro"/>
</dbReference>
<dbReference type="PANTHER" id="PTHR10334">
    <property type="entry name" value="CYSTEINE-RICH SECRETORY PROTEIN-RELATED"/>
    <property type="match status" value="1"/>
</dbReference>
<dbReference type="Gene3D" id="3.40.33.10">
    <property type="entry name" value="CAP"/>
    <property type="match status" value="1"/>
</dbReference>
<evidence type="ECO:0000313" key="3">
    <source>
        <dbReference type="EMBL" id="KAJ3054595.1"/>
    </source>
</evidence>
<dbReference type="PROSITE" id="PS01009">
    <property type="entry name" value="CRISP_1"/>
    <property type="match status" value="1"/>
</dbReference>
<evidence type="ECO:0000256" key="1">
    <source>
        <dbReference type="SAM" id="SignalP"/>
    </source>
</evidence>
<dbReference type="EMBL" id="JADGJD010000126">
    <property type="protein sequence ID" value="KAJ3054595.1"/>
    <property type="molecule type" value="Genomic_DNA"/>
</dbReference>
<dbReference type="InterPro" id="IPR018244">
    <property type="entry name" value="Allrgn_V5/Tpx1_CS"/>
</dbReference>
<reference evidence="3" key="1">
    <citation type="submission" date="2020-05" db="EMBL/GenBank/DDBJ databases">
        <title>Phylogenomic resolution of chytrid fungi.</title>
        <authorList>
            <person name="Stajich J.E."/>
            <person name="Amses K."/>
            <person name="Simmons R."/>
            <person name="Seto K."/>
            <person name="Myers J."/>
            <person name="Bonds A."/>
            <person name="Quandt C.A."/>
            <person name="Barry K."/>
            <person name="Liu P."/>
            <person name="Grigoriev I."/>
            <person name="Longcore J.E."/>
            <person name="James T.Y."/>
        </authorList>
    </citation>
    <scope>NUCLEOTIDE SEQUENCE</scope>
    <source>
        <strain evidence="3">JEL0318</strain>
    </source>
</reference>
<proteinExistence type="predicted"/>
<dbReference type="InterPro" id="IPR014044">
    <property type="entry name" value="CAP_dom"/>
</dbReference>
<keyword evidence="1" id="KW-0732">Signal</keyword>
<dbReference type="Pfam" id="PF00188">
    <property type="entry name" value="CAP"/>
    <property type="match status" value="1"/>
</dbReference>
<dbReference type="AlphaFoldDB" id="A0AAD5SJA3"/>
<keyword evidence="4" id="KW-1185">Reference proteome</keyword>
<feature type="chain" id="PRO_5041957637" description="SCP domain-containing protein" evidence="1">
    <location>
        <begin position="20"/>
        <end position="277"/>
    </location>
</feature>
<dbReference type="PRINTS" id="PR00837">
    <property type="entry name" value="V5TPXLIKE"/>
</dbReference>
<feature type="signal peptide" evidence="1">
    <location>
        <begin position="1"/>
        <end position="19"/>
    </location>
</feature>
<dbReference type="SMART" id="SM00198">
    <property type="entry name" value="SCP"/>
    <property type="match status" value="1"/>
</dbReference>
<name>A0AAD5SJA3_9FUNG</name>
<gene>
    <name evidence="3" type="ORF">HK097_001323</name>
</gene>
<comment type="caution">
    <text evidence="3">The sequence shown here is derived from an EMBL/GenBank/DDBJ whole genome shotgun (WGS) entry which is preliminary data.</text>
</comment>
<dbReference type="Proteomes" id="UP001212841">
    <property type="component" value="Unassembled WGS sequence"/>
</dbReference>
<dbReference type="InterPro" id="IPR001283">
    <property type="entry name" value="CRISP-related"/>
</dbReference>
<dbReference type="SUPFAM" id="SSF55797">
    <property type="entry name" value="PR-1-like"/>
    <property type="match status" value="1"/>
</dbReference>
<evidence type="ECO:0000313" key="4">
    <source>
        <dbReference type="Proteomes" id="UP001212841"/>
    </source>
</evidence>
<feature type="domain" description="SCP" evidence="2">
    <location>
        <begin position="137"/>
        <end position="271"/>
    </location>
</feature>
<organism evidence="3 4">
    <name type="scientific">Rhizophlyctis rosea</name>
    <dbReference type="NCBI Taxonomy" id="64517"/>
    <lineage>
        <taxon>Eukaryota</taxon>
        <taxon>Fungi</taxon>
        <taxon>Fungi incertae sedis</taxon>
        <taxon>Chytridiomycota</taxon>
        <taxon>Chytridiomycota incertae sedis</taxon>
        <taxon>Chytridiomycetes</taxon>
        <taxon>Rhizophlyctidales</taxon>
        <taxon>Rhizophlyctidaceae</taxon>
        <taxon>Rhizophlyctis</taxon>
    </lineage>
</organism>